<organism evidence="2 3">
    <name type="scientific">Aquipuribacter hungaricus</name>
    <dbReference type="NCBI Taxonomy" id="545624"/>
    <lineage>
        <taxon>Bacteria</taxon>
        <taxon>Bacillati</taxon>
        <taxon>Actinomycetota</taxon>
        <taxon>Actinomycetes</taxon>
        <taxon>Micrococcales</taxon>
        <taxon>Intrasporangiaceae</taxon>
        <taxon>Aquipuribacter</taxon>
    </lineage>
</organism>
<sequence length="150" mass="15259">MLEAASDPSRRLALALHRATGLLDRVADAYLRPAHGIGVSTFAALVAIDAVGPANQTVVARALDVSRAAVTQRLSGLVARGLVAVVADPGDSRAHVVTLTTAGRELLGQAWAGLARSEDGVEDGVDVAALTAALVTLADNAERHLGRVAG</sequence>
<accession>A0ABV7WJF6</accession>
<name>A0ABV7WJF6_9MICO</name>
<gene>
    <name evidence="2" type="ORF">ACFOLH_14390</name>
</gene>
<dbReference type="RefSeq" id="WP_340291700.1">
    <property type="nucleotide sequence ID" value="NZ_JBBEOI010000047.1"/>
</dbReference>
<dbReference type="SMART" id="SM00347">
    <property type="entry name" value="HTH_MARR"/>
    <property type="match status" value="1"/>
</dbReference>
<reference evidence="3" key="1">
    <citation type="journal article" date="2019" name="Int. J. Syst. Evol. Microbiol.">
        <title>The Global Catalogue of Microorganisms (GCM) 10K type strain sequencing project: providing services to taxonomists for standard genome sequencing and annotation.</title>
        <authorList>
            <consortium name="The Broad Institute Genomics Platform"/>
            <consortium name="The Broad Institute Genome Sequencing Center for Infectious Disease"/>
            <person name="Wu L."/>
            <person name="Ma J."/>
        </authorList>
    </citation>
    <scope>NUCLEOTIDE SEQUENCE [LARGE SCALE GENOMIC DNA]</scope>
    <source>
        <strain evidence="3">NCAIM B.02333</strain>
    </source>
</reference>
<feature type="domain" description="HTH marR-type" evidence="1">
    <location>
        <begin position="9"/>
        <end position="139"/>
    </location>
</feature>
<dbReference type="Pfam" id="PF12802">
    <property type="entry name" value="MarR_2"/>
    <property type="match status" value="1"/>
</dbReference>
<dbReference type="SUPFAM" id="SSF46785">
    <property type="entry name" value="Winged helix' DNA-binding domain"/>
    <property type="match status" value="1"/>
</dbReference>
<evidence type="ECO:0000313" key="2">
    <source>
        <dbReference type="EMBL" id="MFC3689537.1"/>
    </source>
</evidence>
<proteinExistence type="predicted"/>
<dbReference type="InterPro" id="IPR036388">
    <property type="entry name" value="WH-like_DNA-bd_sf"/>
</dbReference>
<evidence type="ECO:0000313" key="3">
    <source>
        <dbReference type="Proteomes" id="UP001595685"/>
    </source>
</evidence>
<keyword evidence="3" id="KW-1185">Reference proteome</keyword>
<dbReference type="Proteomes" id="UP001595685">
    <property type="component" value="Unassembled WGS sequence"/>
</dbReference>
<dbReference type="InterPro" id="IPR039422">
    <property type="entry name" value="MarR/SlyA-like"/>
</dbReference>
<protein>
    <submittedName>
        <fullName evidence="2">MarR family winged helix-turn-helix transcriptional regulator</fullName>
    </submittedName>
</protein>
<dbReference type="InterPro" id="IPR000835">
    <property type="entry name" value="HTH_MarR-typ"/>
</dbReference>
<dbReference type="PROSITE" id="PS50995">
    <property type="entry name" value="HTH_MARR_2"/>
    <property type="match status" value="1"/>
</dbReference>
<dbReference type="EMBL" id="JBHRWW010000010">
    <property type="protein sequence ID" value="MFC3689537.1"/>
    <property type="molecule type" value="Genomic_DNA"/>
</dbReference>
<dbReference type="PANTHER" id="PTHR33164:SF43">
    <property type="entry name" value="HTH-TYPE TRANSCRIPTIONAL REPRESSOR YETL"/>
    <property type="match status" value="1"/>
</dbReference>
<dbReference type="PANTHER" id="PTHR33164">
    <property type="entry name" value="TRANSCRIPTIONAL REGULATOR, MARR FAMILY"/>
    <property type="match status" value="1"/>
</dbReference>
<dbReference type="InterPro" id="IPR036390">
    <property type="entry name" value="WH_DNA-bd_sf"/>
</dbReference>
<evidence type="ECO:0000259" key="1">
    <source>
        <dbReference type="PROSITE" id="PS50995"/>
    </source>
</evidence>
<comment type="caution">
    <text evidence="2">The sequence shown here is derived from an EMBL/GenBank/DDBJ whole genome shotgun (WGS) entry which is preliminary data.</text>
</comment>
<dbReference type="Gene3D" id="1.10.10.10">
    <property type="entry name" value="Winged helix-like DNA-binding domain superfamily/Winged helix DNA-binding domain"/>
    <property type="match status" value="1"/>
</dbReference>